<sequence>MFPVSEQQFTLCDELLSQYDPRVLDVFKQELSYGMERFFLLSFCLACCWPGLGAKSDLRVVRQWAELDFAFPSEAERSLALASRAYVPGNSVPIDVDVHHRGGGQMSRIFITIPRFDEGRPMTLGTVDERGQVSAYPDYQWNNNQGQNCDGLTSVFRVAIDECSRLWVMDTGKIGDTQYCPPQLLAFDLGTDQLIYRFKVNSSLYTDTSLYITPVVDVRSRGAGDCADTFVYVGDVSGFSLLAVDVAGDRAWRITHRLFFPFPSRGSFTIDGESFDLMDGILGMALSPVSRRNERYLYFHALASTTENVVRTSILRNSSFLTNPNADPQAMNVFPEERLTQSAAEAMDRNGILYFGVMDPPSILCWNSATEFAPRNFHTIAVNQETLQFASGVKVVNNLKGEQELWVLTSSFQRVMTGTLNSNRVNFRIHAEKIPRLLGNNPCTMPPKDRLHGYHANLITPMTDRIHGSYRYGAVSYL</sequence>
<dbReference type="InterPro" id="IPR011042">
    <property type="entry name" value="6-blade_b-propeller_TolB-like"/>
</dbReference>
<comment type="subcellular location">
    <subcellularLocation>
        <location evidence="1">Secreted</location>
    </subcellularLocation>
</comment>
<dbReference type="PRINTS" id="PR01366">
    <property type="entry name" value="ROYALJELLY"/>
</dbReference>
<comment type="similarity">
    <text evidence="2">Belongs to the major royal jelly protein family.</text>
</comment>
<gene>
    <name evidence="6" type="ORF">JYU34_012637</name>
</gene>
<evidence type="ECO:0000256" key="1">
    <source>
        <dbReference type="ARBA" id="ARBA00004613"/>
    </source>
</evidence>
<evidence type="ECO:0000256" key="3">
    <source>
        <dbReference type="ARBA" id="ARBA00022525"/>
    </source>
</evidence>
<dbReference type="Gene3D" id="2.120.10.30">
    <property type="entry name" value="TolB, C-terminal domain"/>
    <property type="match status" value="1"/>
</dbReference>
<keyword evidence="3" id="KW-0964">Secreted</keyword>
<accession>A0ABQ7QBW3</accession>
<evidence type="ECO:0000313" key="7">
    <source>
        <dbReference type="Proteomes" id="UP000823941"/>
    </source>
</evidence>
<dbReference type="InterPro" id="IPR011047">
    <property type="entry name" value="Quinoprotein_ADH-like_sf"/>
</dbReference>
<name>A0ABQ7QBW3_PLUXY</name>
<dbReference type="PANTHER" id="PTHR10009">
    <property type="entry name" value="PROTEIN YELLOW-RELATED"/>
    <property type="match status" value="1"/>
</dbReference>
<keyword evidence="5" id="KW-0325">Glycoprotein</keyword>
<evidence type="ECO:0000256" key="2">
    <source>
        <dbReference type="ARBA" id="ARBA00009127"/>
    </source>
</evidence>
<dbReference type="PANTHER" id="PTHR10009:SF7">
    <property type="entry name" value="GH10609P-RELATED"/>
    <property type="match status" value="1"/>
</dbReference>
<dbReference type="EMBL" id="JAHIBW010000017">
    <property type="protein sequence ID" value="KAG7302686.1"/>
    <property type="molecule type" value="Genomic_DNA"/>
</dbReference>
<comment type="caution">
    <text evidence="6">The sequence shown here is derived from an EMBL/GenBank/DDBJ whole genome shotgun (WGS) entry which is preliminary data.</text>
</comment>
<evidence type="ECO:0000313" key="6">
    <source>
        <dbReference type="EMBL" id="KAG7302686.1"/>
    </source>
</evidence>
<dbReference type="SUPFAM" id="SSF50998">
    <property type="entry name" value="Quinoprotein alcohol dehydrogenase-like"/>
    <property type="match status" value="1"/>
</dbReference>
<evidence type="ECO:0000256" key="4">
    <source>
        <dbReference type="ARBA" id="ARBA00022729"/>
    </source>
</evidence>
<dbReference type="InterPro" id="IPR017996">
    <property type="entry name" value="MRJP/yellow-related"/>
</dbReference>
<dbReference type="Pfam" id="PF03022">
    <property type="entry name" value="MRJP"/>
    <property type="match status" value="1"/>
</dbReference>
<reference evidence="6 7" key="1">
    <citation type="submission" date="2021-06" db="EMBL/GenBank/DDBJ databases">
        <title>A haploid diamondback moth (Plutella xylostella L.) genome assembly resolves 31 chromosomes and identifies a diamide resistance mutation.</title>
        <authorList>
            <person name="Ward C.M."/>
            <person name="Perry K.D."/>
            <person name="Baker G."/>
            <person name="Powis K."/>
            <person name="Heckel D.G."/>
            <person name="Baxter S.W."/>
        </authorList>
    </citation>
    <scope>NUCLEOTIDE SEQUENCE [LARGE SCALE GENOMIC DNA]</scope>
    <source>
        <strain evidence="6 7">LV</strain>
        <tissue evidence="6">Single pupa</tissue>
    </source>
</reference>
<keyword evidence="7" id="KW-1185">Reference proteome</keyword>
<dbReference type="Proteomes" id="UP000823941">
    <property type="component" value="Chromosome 17"/>
</dbReference>
<protein>
    <submittedName>
        <fullName evidence="6">Uncharacterized protein</fullName>
    </submittedName>
</protein>
<organism evidence="6 7">
    <name type="scientific">Plutella xylostella</name>
    <name type="common">Diamondback moth</name>
    <name type="synonym">Plutella maculipennis</name>
    <dbReference type="NCBI Taxonomy" id="51655"/>
    <lineage>
        <taxon>Eukaryota</taxon>
        <taxon>Metazoa</taxon>
        <taxon>Ecdysozoa</taxon>
        <taxon>Arthropoda</taxon>
        <taxon>Hexapoda</taxon>
        <taxon>Insecta</taxon>
        <taxon>Pterygota</taxon>
        <taxon>Neoptera</taxon>
        <taxon>Endopterygota</taxon>
        <taxon>Lepidoptera</taxon>
        <taxon>Glossata</taxon>
        <taxon>Ditrysia</taxon>
        <taxon>Yponomeutoidea</taxon>
        <taxon>Plutellidae</taxon>
        <taxon>Plutella</taxon>
    </lineage>
</organism>
<evidence type="ECO:0000256" key="5">
    <source>
        <dbReference type="ARBA" id="ARBA00023180"/>
    </source>
</evidence>
<keyword evidence="4" id="KW-0732">Signal</keyword>
<proteinExistence type="inferred from homology"/>